<evidence type="ECO:0000313" key="2">
    <source>
        <dbReference type="Proteomes" id="UP001164746"/>
    </source>
</evidence>
<sequence>ELRPKLSTEIRLFESQILHPLVGLQYASMKNTTSPVTVMMTRKSVVQMTEPKCNSHKQKRLQNMLVLVIFRKQPFNRRSSLESRVKIRPRTKFCHNFEQFVSLSQKIVKGRLRQYLLFWKGTIGANKNILSVIIINGYVITFVTKPTILVLKSNSSALTKKSFVEIAIVSLDQK</sequence>
<reference evidence="1" key="1">
    <citation type="submission" date="2022-11" db="EMBL/GenBank/DDBJ databases">
        <title>Centuries of genome instability and evolution in soft-shell clam transmissible cancer (bioRxiv).</title>
        <authorList>
            <person name="Hart S.F.M."/>
            <person name="Yonemitsu M.A."/>
            <person name="Giersch R.M."/>
            <person name="Beal B.F."/>
            <person name="Arriagada G."/>
            <person name="Davis B.W."/>
            <person name="Ostrander E.A."/>
            <person name="Goff S.P."/>
            <person name="Metzger M.J."/>
        </authorList>
    </citation>
    <scope>NUCLEOTIDE SEQUENCE</scope>
    <source>
        <strain evidence="1">MELC-2E11</strain>
        <tissue evidence="1">Siphon/mantle</tissue>
    </source>
</reference>
<evidence type="ECO:0000313" key="1">
    <source>
        <dbReference type="EMBL" id="WAR13894.1"/>
    </source>
</evidence>
<protein>
    <submittedName>
        <fullName evidence="1">Uncharacterized protein</fullName>
    </submittedName>
</protein>
<keyword evidence="2" id="KW-1185">Reference proteome</keyword>
<accession>A0ABY7EZL5</accession>
<dbReference type="Proteomes" id="UP001164746">
    <property type="component" value="Chromosome 9"/>
</dbReference>
<feature type="non-terminal residue" evidence="1">
    <location>
        <position position="1"/>
    </location>
</feature>
<name>A0ABY7EZL5_MYAAR</name>
<dbReference type="EMBL" id="CP111020">
    <property type="protein sequence ID" value="WAR13894.1"/>
    <property type="molecule type" value="Genomic_DNA"/>
</dbReference>
<gene>
    <name evidence="1" type="ORF">MAR_003999</name>
</gene>
<proteinExistence type="predicted"/>
<organism evidence="1 2">
    <name type="scientific">Mya arenaria</name>
    <name type="common">Soft-shell clam</name>
    <dbReference type="NCBI Taxonomy" id="6604"/>
    <lineage>
        <taxon>Eukaryota</taxon>
        <taxon>Metazoa</taxon>
        <taxon>Spiralia</taxon>
        <taxon>Lophotrochozoa</taxon>
        <taxon>Mollusca</taxon>
        <taxon>Bivalvia</taxon>
        <taxon>Autobranchia</taxon>
        <taxon>Heteroconchia</taxon>
        <taxon>Euheterodonta</taxon>
        <taxon>Imparidentia</taxon>
        <taxon>Neoheterodontei</taxon>
        <taxon>Myida</taxon>
        <taxon>Myoidea</taxon>
        <taxon>Myidae</taxon>
        <taxon>Mya</taxon>
    </lineage>
</organism>